<reference evidence="2" key="1">
    <citation type="submission" date="2013-08" db="EMBL/GenBank/DDBJ databases">
        <authorList>
            <person name="Mendez C."/>
            <person name="Richter M."/>
            <person name="Ferrer M."/>
            <person name="Sanchez J."/>
        </authorList>
    </citation>
    <scope>NUCLEOTIDE SEQUENCE</scope>
</reference>
<protein>
    <submittedName>
        <fullName evidence="2">Uncharacterized protein</fullName>
    </submittedName>
</protein>
<evidence type="ECO:0000256" key="1">
    <source>
        <dbReference type="SAM" id="Phobius"/>
    </source>
</evidence>
<evidence type="ECO:0000313" key="2">
    <source>
        <dbReference type="EMBL" id="EQD27289.1"/>
    </source>
</evidence>
<reference evidence="2" key="2">
    <citation type="journal article" date="2014" name="ISME J.">
        <title>Microbial stratification in low pH oxic and suboxic macroscopic growths along an acid mine drainage.</title>
        <authorList>
            <person name="Mendez-Garcia C."/>
            <person name="Mesa V."/>
            <person name="Sprenger R.R."/>
            <person name="Richter M."/>
            <person name="Diez M.S."/>
            <person name="Solano J."/>
            <person name="Bargiela R."/>
            <person name="Golyshina O.V."/>
            <person name="Manteca A."/>
            <person name="Ramos J.L."/>
            <person name="Gallego J.R."/>
            <person name="Llorente I."/>
            <person name="Martins Dos Santos V.A."/>
            <person name="Jensen O.N."/>
            <person name="Pelaez A.I."/>
            <person name="Sanchez J."/>
            <person name="Ferrer M."/>
        </authorList>
    </citation>
    <scope>NUCLEOTIDE SEQUENCE</scope>
</reference>
<feature type="non-terminal residue" evidence="2">
    <location>
        <position position="1"/>
    </location>
</feature>
<gene>
    <name evidence="2" type="ORF">B1A_21714</name>
</gene>
<comment type="caution">
    <text evidence="2">The sequence shown here is derived from an EMBL/GenBank/DDBJ whole genome shotgun (WGS) entry which is preliminary data.</text>
</comment>
<dbReference type="AlphaFoldDB" id="T0ZEK7"/>
<sequence length="61" mass="6941">NALPLAIFDGAQFFRDTLIINSKHESLKFLRNEKNLNAILSLATTFVFTLILIELIIPRVI</sequence>
<accession>T0ZEK7</accession>
<keyword evidence="1" id="KW-0812">Transmembrane</keyword>
<organism evidence="2">
    <name type="scientific">mine drainage metagenome</name>
    <dbReference type="NCBI Taxonomy" id="410659"/>
    <lineage>
        <taxon>unclassified sequences</taxon>
        <taxon>metagenomes</taxon>
        <taxon>ecological metagenomes</taxon>
    </lineage>
</organism>
<keyword evidence="1" id="KW-1133">Transmembrane helix</keyword>
<feature type="transmembrane region" description="Helical" evidence="1">
    <location>
        <begin position="36"/>
        <end position="57"/>
    </location>
</feature>
<dbReference type="EMBL" id="AUZX01016052">
    <property type="protein sequence ID" value="EQD27289.1"/>
    <property type="molecule type" value="Genomic_DNA"/>
</dbReference>
<keyword evidence="1" id="KW-0472">Membrane</keyword>
<name>T0ZEK7_9ZZZZ</name>
<proteinExistence type="predicted"/>